<dbReference type="EMBL" id="DXFZ01000087">
    <property type="protein sequence ID" value="HIW96217.1"/>
    <property type="molecule type" value="Genomic_DNA"/>
</dbReference>
<feature type="region of interest" description="Disordered" evidence="1">
    <location>
        <begin position="1"/>
        <end position="56"/>
    </location>
</feature>
<protein>
    <submittedName>
        <fullName evidence="2">Uncharacterized protein</fullName>
    </submittedName>
</protein>
<evidence type="ECO:0000313" key="3">
    <source>
        <dbReference type="Proteomes" id="UP000824189"/>
    </source>
</evidence>
<dbReference type="Proteomes" id="UP000824189">
    <property type="component" value="Unassembled WGS sequence"/>
</dbReference>
<comment type="caution">
    <text evidence="2">The sequence shown here is derived from an EMBL/GenBank/DDBJ whole genome shotgun (WGS) entry which is preliminary data.</text>
</comment>
<gene>
    <name evidence="2" type="ORF">H9867_07025</name>
</gene>
<reference evidence="2" key="2">
    <citation type="submission" date="2021-04" db="EMBL/GenBank/DDBJ databases">
        <authorList>
            <person name="Gilroy R."/>
        </authorList>
    </citation>
    <scope>NUCLEOTIDE SEQUENCE</scope>
    <source>
        <strain evidence="2">4376</strain>
    </source>
</reference>
<feature type="compositionally biased region" description="Polar residues" evidence="1">
    <location>
        <begin position="1"/>
        <end position="10"/>
    </location>
</feature>
<organism evidence="2 3">
    <name type="scientific">Candidatus Corynebacterium gallistercoris</name>
    <dbReference type="NCBI Taxonomy" id="2838530"/>
    <lineage>
        <taxon>Bacteria</taxon>
        <taxon>Bacillati</taxon>
        <taxon>Actinomycetota</taxon>
        <taxon>Actinomycetes</taxon>
        <taxon>Mycobacteriales</taxon>
        <taxon>Corynebacteriaceae</taxon>
        <taxon>Corynebacterium</taxon>
    </lineage>
</organism>
<accession>A0A9D1S0V0</accession>
<dbReference type="InterPro" id="IPR045596">
    <property type="entry name" value="DUF6459"/>
</dbReference>
<dbReference type="Pfam" id="PF20060">
    <property type="entry name" value="DUF6459"/>
    <property type="match status" value="1"/>
</dbReference>
<name>A0A9D1S0V0_9CORY</name>
<proteinExistence type="predicted"/>
<evidence type="ECO:0000256" key="1">
    <source>
        <dbReference type="SAM" id="MobiDB-lite"/>
    </source>
</evidence>
<evidence type="ECO:0000313" key="2">
    <source>
        <dbReference type="EMBL" id="HIW96217.1"/>
    </source>
</evidence>
<reference evidence="2" key="1">
    <citation type="journal article" date="2021" name="PeerJ">
        <title>Extensive microbial diversity within the chicken gut microbiome revealed by metagenomics and culture.</title>
        <authorList>
            <person name="Gilroy R."/>
            <person name="Ravi A."/>
            <person name="Getino M."/>
            <person name="Pursley I."/>
            <person name="Horton D.L."/>
            <person name="Alikhan N.F."/>
            <person name="Baker D."/>
            <person name="Gharbi K."/>
            <person name="Hall N."/>
            <person name="Watson M."/>
            <person name="Adriaenssens E.M."/>
            <person name="Foster-Nyarko E."/>
            <person name="Jarju S."/>
            <person name="Secka A."/>
            <person name="Antonio M."/>
            <person name="Oren A."/>
            <person name="Chaudhuri R.R."/>
            <person name="La Ragione R."/>
            <person name="Hildebrand F."/>
            <person name="Pallen M.J."/>
        </authorList>
    </citation>
    <scope>NUCLEOTIDE SEQUENCE</scope>
    <source>
        <strain evidence="2">4376</strain>
    </source>
</reference>
<sequence>MTHATNSTPPTLREIPGFAFLRAPAGGDAPAERAVADDPQGASPPQPATTRNRDVPAPQPAQIASLLQLWLEAFQGRRTVESLRRGPFAPVVLDALSTRVRSHTAGVAAKIMSLHIVPSTPGLVRFCASARLGNRIRAVTGVLVVHSAKTPAALHEVRLGRVKRKRYWRVETISMV</sequence>
<dbReference type="AlphaFoldDB" id="A0A9D1S0V0"/>